<dbReference type="SUPFAM" id="SSF56349">
    <property type="entry name" value="DNA breaking-rejoining enzymes"/>
    <property type="match status" value="1"/>
</dbReference>
<dbReference type="PROSITE" id="PS51898">
    <property type="entry name" value="TYR_RECOMBINASE"/>
    <property type="match status" value="1"/>
</dbReference>
<evidence type="ECO:0000259" key="6">
    <source>
        <dbReference type="PROSITE" id="PS51900"/>
    </source>
</evidence>
<dbReference type="Pfam" id="PF00589">
    <property type="entry name" value="Phage_integrase"/>
    <property type="match status" value="1"/>
</dbReference>
<dbReference type="InterPro" id="IPR013762">
    <property type="entry name" value="Integrase-like_cat_sf"/>
</dbReference>
<dbReference type="InterPro" id="IPR044068">
    <property type="entry name" value="CB"/>
</dbReference>
<sequence>MPPESTPASIHLSAQSSFLPAIQAWEQYLQDQARSLYTIKAFTGDLELFASYLPPDRTLGAVTTRDINHFLQWLQTGRKVPCSPKSLARRVTSLKAFFRWLTKYGVLLVDPAEKVLQQTVISPLPQVLTVEEQAKVLEIANRYRTAKKPDARPYTLTALLLASGIKKGECLGIHQNHIDLDTPDGPVLFIRYPEPHNRYKERKINLPGEWVGAYHEYLAQYQPTSQVFAWSPRRLEYILEDLGSAAGLSKHLSFDMCRWTCALNDYRTGTEADQIRQKLGISKIQWREIGLKLRKLAENEADSPPAV</sequence>
<dbReference type="GO" id="GO:0006310">
    <property type="term" value="P:DNA recombination"/>
    <property type="evidence" value="ECO:0007669"/>
    <property type="project" value="UniProtKB-KW"/>
</dbReference>
<organism evidence="7 8">
    <name type="scientific">Levilinea saccharolytica</name>
    <dbReference type="NCBI Taxonomy" id="229921"/>
    <lineage>
        <taxon>Bacteria</taxon>
        <taxon>Bacillati</taxon>
        <taxon>Chloroflexota</taxon>
        <taxon>Anaerolineae</taxon>
        <taxon>Anaerolineales</taxon>
        <taxon>Anaerolineaceae</taxon>
        <taxon>Levilinea</taxon>
    </lineage>
</organism>
<evidence type="ECO:0000256" key="1">
    <source>
        <dbReference type="ARBA" id="ARBA00022908"/>
    </source>
</evidence>
<evidence type="ECO:0000259" key="5">
    <source>
        <dbReference type="PROSITE" id="PS51898"/>
    </source>
</evidence>
<evidence type="ECO:0008006" key="9">
    <source>
        <dbReference type="Google" id="ProtNLM"/>
    </source>
</evidence>
<dbReference type="Pfam" id="PF02899">
    <property type="entry name" value="Phage_int_SAM_1"/>
    <property type="match status" value="1"/>
</dbReference>
<feature type="domain" description="Core-binding (CB)" evidence="6">
    <location>
        <begin position="16"/>
        <end position="102"/>
    </location>
</feature>
<dbReference type="PROSITE" id="PS51900">
    <property type="entry name" value="CB"/>
    <property type="match status" value="1"/>
</dbReference>
<dbReference type="InterPro" id="IPR004107">
    <property type="entry name" value="Integrase_SAM-like_N"/>
</dbReference>
<evidence type="ECO:0000256" key="2">
    <source>
        <dbReference type="ARBA" id="ARBA00023125"/>
    </source>
</evidence>
<evidence type="ECO:0000256" key="4">
    <source>
        <dbReference type="PROSITE-ProRule" id="PRU01248"/>
    </source>
</evidence>
<keyword evidence="8" id="KW-1185">Reference proteome</keyword>
<dbReference type="EMBL" id="LGCM01000029">
    <property type="protein sequence ID" value="KPL83555.1"/>
    <property type="molecule type" value="Genomic_DNA"/>
</dbReference>
<dbReference type="AlphaFoldDB" id="A0A0P6XTE9"/>
<protein>
    <recommendedName>
        <fullName evidence="9">Site-specific recombinase XerD</fullName>
    </recommendedName>
</protein>
<dbReference type="OrthoDB" id="154678at2"/>
<dbReference type="Gene3D" id="1.10.150.130">
    <property type="match status" value="1"/>
</dbReference>
<evidence type="ECO:0000313" key="7">
    <source>
        <dbReference type="EMBL" id="KPL83555.1"/>
    </source>
</evidence>
<dbReference type="InterPro" id="IPR011010">
    <property type="entry name" value="DNA_brk_join_enz"/>
</dbReference>
<comment type="caution">
    <text evidence="7">The sequence shown here is derived from an EMBL/GenBank/DDBJ whole genome shotgun (WGS) entry which is preliminary data.</text>
</comment>
<dbReference type="STRING" id="229921.ADN01_07490"/>
<reference evidence="7 8" key="1">
    <citation type="submission" date="2015-07" db="EMBL/GenBank/DDBJ databases">
        <title>Genome sequence of Levilinea saccharolytica DSM 16555.</title>
        <authorList>
            <person name="Hemp J."/>
            <person name="Ward L.M."/>
            <person name="Pace L.A."/>
            <person name="Fischer W.W."/>
        </authorList>
    </citation>
    <scope>NUCLEOTIDE SEQUENCE [LARGE SCALE GENOMIC DNA]</scope>
    <source>
        <strain evidence="7 8">KIBI-1</strain>
    </source>
</reference>
<dbReference type="Gene3D" id="1.10.443.10">
    <property type="entry name" value="Intergrase catalytic core"/>
    <property type="match status" value="1"/>
</dbReference>
<gene>
    <name evidence="7" type="ORF">ADN01_07490</name>
</gene>
<evidence type="ECO:0000313" key="8">
    <source>
        <dbReference type="Proteomes" id="UP000050501"/>
    </source>
</evidence>
<dbReference type="GO" id="GO:0003677">
    <property type="term" value="F:DNA binding"/>
    <property type="evidence" value="ECO:0007669"/>
    <property type="project" value="UniProtKB-UniRule"/>
</dbReference>
<evidence type="ECO:0000256" key="3">
    <source>
        <dbReference type="ARBA" id="ARBA00023172"/>
    </source>
</evidence>
<name>A0A0P6XTE9_9CHLR</name>
<keyword evidence="2 4" id="KW-0238">DNA-binding</keyword>
<keyword evidence="1" id="KW-0229">DNA integration</keyword>
<proteinExistence type="predicted"/>
<dbReference type="Proteomes" id="UP000050501">
    <property type="component" value="Unassembled WGS sequence"/>
</dbReference>
<dbReference type="GO" id="GO:0015074">
    <property type="term" value="P:DNA integration"/>
    <property type="evidence" value="ECO:0007669"/>
    <property type="project" value="UniProtKB-KW"/>
</dbReference>
<dbReference type="InterPro" id="IPR002104">
    <property type="entry name" value="Integrase_catalytic"/>
</dbReference>
<dbReference type="RefSeq" id="WP_062418940.1">
    <property type="nucleotide sequence ID" value="NZ_DF967974.1"/>
</dbReference>
<accession>A0A0P6XTE9</accession>
<dbReference type="InterPro" id="IPR010998">
    <property type="entry name" value="Integrase_recombinase_N"/>
</dbReference>
<dbReference type="CDD" id="cd00397">
    <property type="entry name" value="DNA_BRE_C"/>
    <property type="match status" value="1"/>
</dbReference>
<keyword evidence="3" id="KW-0233">DNA recombination</keyword>
<feature type="domain" description="Tyr recombinase" evidence="5">
    <location>
        <begin position="123"/>
        <end position="307"/>
    </location>
</feature>